<keyword evidence="2" id="KW-1185">Reference proteome</keyword>
<protein>
    <submittedName>
        <fullName evidence="1">Uncharacterized protein</fullName>
    </submittedName>
</protein>
<sequence>MFPPAQAGIELVGRLDPLGYNYAGLCSATKKGLHVHSGYQFPLIWLRDSCQCPNCIHPDNKQKLFSSGELDAEAKLDSASVREDLGPEPVLEVRWGGLGLNRESSGGSHTSHYPFSWLTANAPFDASGSPRPHFELPKHQLWSGREFSEVHNFIPYDEFMDPSKGGLYRALVQMAEYGLFFLEGVPIEDSKVTEVASRIGVVYNTFYGASWDVRSVPNAENIAYTSLSLGLHMDLCYFEAPPGLQFLHCLQNSVEGGTSIFLDSFKAAMMFRERHPDHFAVLEQVPVTFHYYNNNRHFRYRSPTFITTDPNEPLIVRYAPPFQGPMEFGHPDEVGPFYRAMAKFEQYLSNPALQFQLTLQPGQVAVFHNRRVLHARTAFDGSSGLRHLKGTYVLYDDFKSCLRSEIARHR</sequence>
<proteinExistence type="predicted"/>
<organism evidence="1 2">
    <name type="scientific">Spiromyces aspiralis</name>
    <dbReference type="NCBI Taxonomy" id="68401"/>
    <lineage>
        <taxon>Eukaryota</taxon>
        <taxon>Fungi</taxon>
        <taxon>Fungi incertae sedis</taxon>
        <taxon>Zoopagomycota</taxon>
        <taxon>Kickxellomycotina</taxon>
        <taxon>Kickxellomycetes</taxon>
        <taxon>Kickxellales</taxon>
        <taxon>Kickxellaceae</taxon>
        <taxon>Spiromyces</taxon>
    </lineage>
</organism>
<comment type="caution">
    <text evidence="1">The sequence shown here is derived from an EMBL/GenBank/DDBJ whole genome shotgun (WGS) entry which is preliminary data.</text>
</comment>
<accession>A0ACC1HUH0</accession>
<gene>
    <name evidence="1" type="ORF">EV182_000941</name>
</gene>
<dbReference type="Proteomes" id="UP001145114">
    <property type="component" value="Unassembled WGS sequence"/>
</dbReference>
<reference evidence="1" key="1">
    <citation type="submission" date="2022-06" db="EMBL/GenBank/DDBJ databases">
        <title>Phylogenomic reconstructions and comparative analyses of Kickxellomycotina fungi.</title>
        <authorList>
            <person name="Reynolds N.K."/>
            <person name="Stajich J.E."/>
            <person name="Barry K."/>
            <person name="Grigoriev I.V."/>
            <person name="Crous P."/>
            <person name="Smith M.E."/>
        </authorList>
    </citation>
    <scope>NUCLEOTIDE SEQUENCE</scope>
    <source>
        <strain evidence="1">RSA 2271</strain>
    </source>
</reference>
<evidence type="ECO:0000313" key="1">
    <source>
        <dbReference type="EMBL" id="KAJ1679971.1"/>
    </source>
</evidence>
<name>A0ACC1HUH0_9FUNG</name>
<evidence type="ECO:0000313" key="2">
    <source>
        <dbReference type="Proteomes" id="UP001145114"/>
    </source>
</evidence>
<dbReference type="EMBL" id="JAMZIH010000092">
    <property type="protein sequence ID" value="KAJ1679971.1"/>
    <property type="molecule type" value="Genomic_DNA"/>
</dbReference>